<accession>A0AAD3T978</accession>
<dbReference type="GO" id="GO:0003676">
    <property type="term" value="F:nucleic acid binding"/>
    <property type="evidence" value="ECO:0007669"/>
    <property type="project" value="InterPro"/>
</dbReference>
<keyword evidence="2" id="KW-0806">Transcription termination</keyword>
<dbReference type="EMBL" id="BSYO01000030">
    <property type="protein sequence ID" value="GMH25985.1"/>
    <property type="molecule type" value="Genomic_DNA"/>
</dbReference>
<sequence length="548" mass="62174">MVISITVNTYEEERFNEQSYGSKMRELPMVIIYNNASTVLILAHFSPQPDTAKISWTWNPRRRVLVFLFSELFCNIVNYPGMNIRGYPMIKPSCLLVHSELTTLTSCKLQLVCESFTRIPMGESECVQRKRICLIPRFQYSMAERSSVSSPVDFSARKPSTTSTSSLYSRPTLLEMKKQRMENRARVYEFLRGIGIVPDELDGLELPVTVDVMRERVEFLHKLGLTTEDINNYPLVLGCSLKKNMIPVLDYLGKLGVRKSSLTDFLRRYPQVLHASVVVDLQPVVKYLQGMDIKPADIPNVLERYPEVLGFKLEGTMSTSVAYLVGIGVVRREIGGVLTRYPEILGMRVGRVIKPFVEYLEGLGIPRLAVARLIERRPHILGFGLDDRVRPNVKLLLEFEVREGSLPSIIAQYPEIIGIDLKSKLSRQRDFLASIVDLGLEDFGRMIEKMPAVVSLSTTPISKHVDFLKDCGFTLCQIKNMVVGCPHLLALNLDIMKLNFDYLQIDMGRPLDDLASFPAFFTYGLESTIRPRHEIVVKKGLKCSPHGF</sequence>
<evidence type="ECO:0000313" key="4">
    <source>
        <dbReference type="EMBL" id="GMH25985.1"/>
    </source>
</evidence>
<organism evidence="4 5">
    <name type="scientific">Nepenthes gracilis</name>
    <name type="common">Slender pitcher plant</name>
    <dbReference type="NCBI Taxonomy" id="150966"/>
    <lineage>
        <taxon>Eukaryota</taxon>
        <taxon>Viridiplantae</taxon>
        <taxon>Streptophyta</taxon>
        <taxon>Embryophyta</taxon>
        <taxon>Tracheophyta</taxon>
        <taxon>Spermatophyta</taxon>
        <taxon>Magnoliopsida</taxon>
        <taxon>eudicotyledons</taxon>
        <taxon>Gunneridae</taxon>
        <taxon>Pentapetalae</taxon>
        <taxon>Caryophyllales</taxon>
        <taxon>Nepenthaceae</taxon>
        <taxon>Nepenthes</taxon>
    </lineage>
</organism>
<dbReference type="AlphaFoldDB" id="A0AAD3T978"/>
<comment type="caution">
    <text evidence="4">The sequence shown here is derived from an EMBL/GenBank/DDBJ whole genome shotgun (WGS) entry which is preliminary data.</text>
</comment>
<evidence type="ECO:0000256" key="2">
    <source>
        <dbReference type="ARBA" id="ARBA00022472"/>
    </source>
</evidence>
<reference evidence="4" key="1">
    <citation type="submission" date="2023-05" db="EMBL/GenBank/DDBJ databases">
        <title>Nepenthes gracilis genome sequencing.</title>
        <authorList>
            <person name="Fukushima K."/>
        </authorList>
    </citation>
    <scope>NUCLEOTIDE SEQUENCE</scope>
    <source>
        <strain evidence="4">SING2019-196</strain>
    </source>
</reference>
<dbReference type="InterPro" id="IPR003690">
    <property type="entry name" value="MTERF"/>
</dbReference>
<dbReference type="FunFam" id="1.25.70.10:FF:000004">
    <property type="entry name" value="Transcription termination factor mterf4, chloroplastic"/>
    <property type="match status" value="1"/>
</dbReference>
<dbReference type="InterPro" id="IPR038538">
    <property type="entry name" value="MTERF_sf"/>
</dbReference>
<comment type="similarity">
    <text evidence="1">Belongs to the mTERF family.</text>
</comment>
<keyword evidence="2" id="KW-0805">Transcription regulation</keyword>
<dbReference type="PANTHER" id="PTHR13068:SF109">
    <property type="entry name" value="TRANSCRIPTION TERMINATION FACTOR MTERF4, CHLOROPLASTIC"/>
    <property type="match status" value="1"/>
</dbReference>
<evidence type="ECO:0000313" key="5">
    <source>
        <dbReference type="Proteomes" id="UP001279734"/>
    </source>
</evidence>
<name>A0AAD3T978_NEPGR</name>
<evidence type="ECO:0008006" key="6">
    <source>
        <dbReference type="Google" id="ProtNLM"/>
    </source>
</evidence>
<dbReference type="PANTHER" id="PTHR13068">
    <property type="entry name" value="CGI-12 PROTEIN-RELATED"/>
    <property type="match status" value="1"/>
</dbReference>
<dbReference type="Pfam" id="PF02536">
    <property type="entry name" value="mTERF"/>
    <property type="match status" value="1"/>
</dbReference>
<keyword evidence="5" id="KW-1185">Reference proteome</keyword>
<keyword evidence="2" id="KW-0804">Transcription</keyword>
<evidence type="ECO:0000256" key="3">
    <source>
        <dbReference type="ARBA" id="ARBA00022946"/>
    </source>
</evidence>
<dbReference type="Gene3D" id="1.25.70.10">
    <property type="entry name" value="Transcription termination factor 3, mitochondrial"/>
    <property type="match status" value="2"/>
</dbReference>
<keyword evidence="3" id="KW-0809">Transit peptide</keyword>
<dbReference type="SMART" id="SM00733">
    <property type="entry name" value="Mterf"/>
    <property type="match status" value="10"/>
</dbReference>
<dbReference type="Proteomes" id="UP001279734">
    <property type="component" value="Unassembled WGS sequence"/>
</dbReference>
<evidence type="ECO:0000256" key="1">
    <source>
        <dbReference type="ARBA" id="ARBA00007692"/>
    </source>
</evidence>
<gene>
    <name evidence="4" type="ORF">Nepgr_027828</name>
</gene>
<protein>
    <recommendedName>
        <fullName evidence="6">Transcription termination factor MTERF4, chloroplastic</fullName>
    </recommendedName>
</protein>
<dbReference type="GO" id="GO:0006353">
    <property type="term" value="P:DNA-templated transcription termination"/>
    <property type="evidence" value="ECO:0007669"/>
    <property type="project" value="UniProtKB-KW"/>
</dbReference>
<proteinExistence type="inferred from homology"/>